<dbReference type="EMBL" id="JAYKXP010000026">
    <property type="protein sequence ID" value="KAK7044147.1"/>
    <property type="molecule type" value="Genomic_DNA"/>
</dbReference>
<comment type="caution">
    <text evidence="4">The sequence shown here is derived from an EMBL/GenBank/DDBJ whole genome shotgun (WGS) entry which is preliminary data.</text>
</comment>
<reference evidence="4 5" key="1">
    <citation type="submission" date="2024-01" db="EMBL/GenBank/DDBJ databases">
        <title>A draft genome for a cacao thread blight-causing isolate of Paramarasmius palmivorus.</title>
        <authorList>
            <person name="Baruah I.K."/>
            <person name="Bukari Y."/>
            <person name="Amoako-Attah I."/>
            <person name="Meinhardt L.W."/>
            <person name="Bailey B.A."/>
            <person name="Cohen S.P."/>
        </authorList>
    </citation>
    <scope>NUCLEOTIDE SEQUENCE [LARGE SCALE GENOMIC DNA]</scope>
    <source>
        <strain evidence="4 5">GH-12</strain>
    </source>
</reference>
<dbReference type="Proteomes" id="UP001383192">
    <property type="component" value="Unassembled WGS sequence"/>
</dbReference>
<feature type="compositionally biased region" description="Pro residues" evidence="2">
    <location>
        <begin position="90"/>
        <end position="100"/>
    </location>
</feature>
<feature type="transmembrane region" description="Helical" evidence="3">
    <location>
        <begin position="41"/>
        <end position="64"/>
    </location>
</feature>
<evidence type="ECO:0000256" key="1">
    <source>
        <dbReference type="SAM" id="Coils"/>
    </source>
</evidence>
<proteinExistence type="predicted"/>
<evidence type="ECO:0000256" key="2">
    <source>
        <dbReference type="SAM" id="MobiDB-lite"/>
    </source>
</evidence>
<keyword evidence="3" id="KW-0812">Transmembrane</keyword>
<evidence type="ECO:0000313" key="5">
    <source>
        <dbReference type="Proteomes" id="UP001383192"/>
    </source>
</evidence>
<feature type="region of interest" description="Disordered" evidence="2">
    <location>
        <begin position="77"/>
        <end position="100"/>
    </location>
</feature>
<dbReference type="AlphaFoldDB" id="A0AAW0CYJ4"/>
<evidence type="ECO:0000313" key="4">
    <source>
        <dbReference type="EMBL" id="KAK7044147.1"/>
    </source>
</evidence>
<feature type="coiled-coil region" evidence="1">
    <location>
        <begin position="197"/>
        <end position="255"/>
    </location>
</feature>
<keyword evidence="3" id="KW-1133">Transmembrane helix</keyword>
<keyword evidence="3" id="KW-0472">Membrane</keyword>
<evidence type="ECO:0000256" key="3">
    <source>
        <dbReference type="SAM" id="Phobius"/>
    </source>
</evidence>
<gene>
    <name evidence="4" type="ORF">VNI00_007867</name>
</gene>
<feature type="region of interest" description="Disordered" evidence="2">
    <location>
        <begin position="1"/>
        <end position="37"/>
    </location>
</feature>
<accession>A0AAW0CYJ4</accession>
<feature type="compositionally biased region" description="Polar residues" evidence="2">
    <location>
        <begin position="13"/>
        <end position="37"/>
    </location>
</feature>
<keyword evidence="1" id="KW-0175">Coiled coil</keyword>
<sequence>MFGFDDSPDSVPPISTSSGPNSPAPTSKSQNAGSTQSNPTAVVLGTVLGGVAALAAAGLIIYFYRRRRKLERHFEVGGGGVESNSTQQHPPYPPQSLPTPGPITPPWNTNANQNQNPVRASRALSDEVDMVSYIGQDNYTTLPTGEVVLSAATRPSHRFPGSIYTGRPLPNPHGRDRDSILSSMYPMSPATVNIQRTRELETQVQGIKREMRYLEAAAEEGVGVGEQGYGYEGENKSLGEQIQEMREQVRMLQAQIQPPPPGYTVTPTAF</sequence>
<protein>
    <submittedName>
        <fullName evidence="4">Uncharacterized protein</fullName>
    </submittedName>
</protein>
<organism evidence="4 5">
    <name type="scientific">Paramarasmius palmivorus</name>
    <dbReference type="NCBI Taxonomy" id="297713"/>
    <lineage>
        <taxon>Eukaryota</taxon>
        <taxon>Fungi</taxon>
        <taxon>Dikarya</taxon>
        <taxon>Basidiomycota</taxon>
        <taxon>Agaricomycotina</taxon>
        <taxon>Agaricomycetes</taxon>
        <taxon>Agaricomycetidae</taxon>
        <taxon>Agaricales</taxon>
        <taxon>Marasmiineae</taxon>
        <taxon>Marasmiaceae</taxon>
        <taxon>Paramarasmius</taxon>
    </lineage>
</organism>
<name>A0AAW0CYJ4_9AGAR</name>
<keyword evidence="5" id="KW-1185">Reference proteome</keyword>